<protein>
    <submittedName>
        <fullName evidence="2">NagC family transcriptional regulator</fullName>
    </submittedName>
</protein>
<dbReference type="InterPro" id="IPR036388">
    <property type="entry name" value="WH-like_DNA-bd_sf"/>
</dbReference>
<dbReference type="Gene3D" id="3.30.420.40">
    <property type="match status" value="3"/>
</dbReference>
<keyword evidence="3" id="KW-1185">Reference proteome</keyword>
<dbReference type="Pfam" id="PF00480">
    <property type="entry name" value="ROK"/>
    <property type="match status" value="1"/>
</dbReference>
<sequence>MPTMTSNVKSLSKALPESVRRHNRAVLLHLLYPDLALTRADLARASGLTRVAVSDIVADLVAQGLLQERGPSASAGPGKRGQLLAINPSSRSIVTLDLSAPYIFRGAVMNLLGQVTARREIPLGTAHTQEAQLELVGQLCEELMAAAQAPILGVGVASPGIVNAEGVVDDTANFGWTHVDFRRFLSNRAGLEPALISVENDANSEVLAEQQYGSGGSNLLLVHMAQGLGAGLLVGGELVRGRNRAAGEIGQVKVESGGQRRLESCISVPLLAAQMEKEPGRAQAILTQAGRLLGSALSMPVGLLDLSQVAILGQAQVVNQTFISAVEEALNEAVSADFRRRVMVLRSSLGEDAALLGACATVVRTQLYSGEIRE</sequence>
<organism evidence="2 3">
    <name type="scientific">Bombiscardovia apis</name>
    <dbReference type="NCBI Taxonomy" id="2932182"/>
    <lineage>
        <taxon>Bacteria</taxon>
        <taxon>Bacillati</taxon>
        <taxon>Actinomycetota</taxon>
        <taxon>Actinomycetes</taxon>
        <taxon>Bifidobacteriales</taxon>
        <taxon>Bifidobacteriaceae</taxon>
        <taxon>Bombiscardovia</taxon>
    </lineage>
</organism>
<evidence type="ECO:0000313" key="3">
    <source>
        <dbReference type="Proteomes" id="UP001321748"/>
    </source>
</evidence>
<dbReference type="SUPFAM" id="SSF46785">
    <property type="entry name" value="Winged helix' DNA-binding domain"/>
    <property type="match status" value="1"/>
</dbReference>
<name>A0ABN6SFE6_9BIFI</name>
<gene>
    <name evidence="2" type="ORF">KIMH_00840</name>
</gene>
<dbReference type="Gene3D" id="1.10.10.10">
    <property type="entry name" value="Winged helix-like DNA-binding domain superfamily/Winged helix DNA-binding domain"/>
    <property type="match status" value="1"/>
</dbReference>
<evidence type="ECO:0000256" key="1">
    <source>
        <dbReference type="ARBA" id="ARBA00006479"/>
    </source>
</evidence>
<comment type="similarity">
    <text evidence="1">Belongs to the ROK (NagC/XylR) family.</text>
</comment>
<evidence type="ECO:0000313" key="2">
    <source>
        <dbReference type="EMBL" id="BDR53973.1"/>
    </source>
</evidence>
<dbReference type="InterPro" id="IPR043129">
    <property type="entry name" value="ATPase_NBD"/>
</dbReference>
<proteinExistence type="inferred from homology"/>
<dbReference type="SUPFAM" id="SSF53067">
    <property type="entry name" value="Actin-like ATPase domain"/>
    <property type="match status" value="1"/>
</dbReference>
<dbReference type="EMBL" id="AP026800">
    <property type="protein sequence ID" value="BDR53973.1"/>
    <property type="molecule type" value="Genomic_DNA"/>
</dbReference>
<dbReference type="Proteomes" id="UP001321748">
    <property type="component" value="Chromosome"/>
</dbReference>
<dbReference type="InterPro" id="IPR036390">
    <property type="entry name" value="WH_DNA-bd_sf"/>
</dbReference>
<dbReference type="PANTHER" id="PTHR18964:SF149">
    <property type="entry name" value="BIFUNCTIONAL UDP-N-ACETYLGLUCOSAMINE 2-EPIMERASE_N-ACETYLMANNOSAMINE KINASE"/>
    <property type="match status" value="1"/>
</dbReference>
<dbReference type="PANTHER" id="PTHR18964">
    <property type="entry name" value="ROK (REPRESSOR, ORF, KINASE) FAMILY"/>
    <property type="match status" value="1"/>
</dbReference>
<dbReference type="InterPro" id="IPR000600">
    <property type="entry name" value="ROK"/>
</dbReference>
<dbReference type="RefSeq" id="WP_317643008.1">
    <property type="nucleotide sequence ID" value="NZ_AP026800.1"/>
</dbReference>
<accession>A0ABN6SFE6</accession>
<reference evidence="2 3" key="1">
    <citation type="journal article" date="2023" name="Microbiol. Spectr.">
        <title>Symbiosis of Carpenter Bees with Uncharacterized Lactic Acid Bacteria Showing NAD Auxotrophy.</title>
        <authorList>
            <person name="Kawasaki S."/>
            <person name="Ozawa K."/>
            <person name="Mori T."/>
            <person name="Yamamoto A."/>
            <person name="Ito M."/>
            <person name="Ohkuma M."/>
            <person name="Sakamoto M."/>
            <person name="Matsutani M."/>
        </authorList>
    </citation>
    <scope>NUCLEOTIDE SEQUENCE [LARGE SCALE GENOMIC DNA]</scope>
    <source>
        <strain evidence="2 3">KimH</strain>
    </source>
</reference>